<name>A0A642UMX0_DIURU</name>
<protein>
    <submittedName>
        <fullName evidence="3">Uncharacterized protein</fullName>
    </submittedName>
</protein>
<organism evidence="3 4">
    <name type="scientific">Diutina rugosa</name>
    <name type="common">Yeast</name>
    <name type="synonym">Candida rugosa</name>
    <dbReference type="NCBI Taxonomy" id="5481"/>
    <lineage>
        <taxon>Eukaryota</taxon>
        <taxon>Fungi</taxon>
        <taxon>Dikarya</taxon>
        <taxon>Ascomycota</taxon>
        <taxon>Saccharomycotina</taxon>
        <taxon>Pichiomycetes</taxon>
        <taxon>Debaryomycetaceae</taxon>
        <taxon>Diutina</taxon>
    </lineage>
</organism>
<sequence>MSKDTPQLVNQGLNALSQVIENDTYSSIVDLNLLENLNTNQSLNYIKLENNLLQLQERGQALEALNGQLNHYEGMLSQIETSVASMETVIAELDTLTAELKKGPSPAGST</sequence>
<proteinExistence type="inferred from homology"/>
<accession>A0A642UMX0</accession>
<evidence type="ECO:0000313" key="3">
    <source>
        <dbReference type="EMBL" id="KAA8901993.1"/>
    </source>
</evidence>
<reference evidence="3 4" key="1">
    <citation type="submission" date="2019-07" db="EMBL/GenBank/DDBJ databases">
        <title>Genome assembly of two rare yeast pathogens: Diutina rugosa and Trichomonascus ciferrii.</title>
        <authorList>
            <person name="Mixao V."/>
            <person name="Saus E."/>
            <person name="Hansen A."/>
            <person name="Lass-Flor C."/>
            <person name="Gabaldon T."/>
        </authorList>
    </citation>
    <scope>NUCLEOTIDE SEQUENCE [LARGE SCALE GENOMIC DNA]</scope>
    <source>
        <strain evidence="3 4">CBS 613</strain>
    </source>
</reference>
<gene>
    <name evidence="3" type="ORF">DIURU_003044</name>
</gene>
<comment type="similarity">
    <text evidence="1">Belongs to the BLOC1S2 family.</text>
</comment>
<dbReference type="GeneID" id="54781695"/>
<evidence type="ECO:0000313" key="4">
    <source>
        <dbReference type="Proteomes" id="UP000449547"/>
    </source>
</evidence>
<dbReference type="InterPro" id="IPR019269">
    <property type="entry name" value="BLOC1_su2"/>
</dbReference>
<dbReference type="Proteomes" id="UP000449547">
    <property type="component" value="Unassembled WGS sequence"/>
</dbReference>
<keyword evidence="4" id="KW-1185">Reference proteome</keyword>
<dbReference type="RefSeq" id="XP_034012180.1">
    <property type="nucleotide sequence ID" value="XM_034155763.1"/>
</dbReference>
<dbReference type="AlphaFoldDB" id="A0A642UMX0"/>
<evidence type="ECO:0000256" key="1">
    <source>
        <dbReference type="ARBA" id="ARBA00008468"/>
    </source>
</evidence>
<dbReference type="Pfam" id="PF10046">
    <property type="entry name" value="BLOC1_2"/>
    <property type="match status" value="1"/>
</dbReference>
<dbReference type="OMA" id="DEEYGAY"/>
<comment type="caution">
    <text evidence="3">The sequence shown here is derived from an EMBL/GenBank/DDBJ whole genome shotgun (WGS) entry which is preliminary data.</text>
</comment>
<dbReference type="EMBL" id="SWFT01000096">
    <property type="protein sequence ID" value="KAA8901993.1"/>
    <property type="molecule type" value="Genomic_DNA"/>
</dbReference>
<dbReference type="VEuPathDB" id="FungiDB:DIURU_003044"/>
<feature type="coiled-coil region" evidence="2">
    <location>
        <begin position="38"/>
        <end position="65"/>
    </location>
</feature>
<keyword evidence="2" id="KW-0175">Coiled coil</keyword>
<dbReference type="OrthoDB" id="244061at2759"/>
<evidence type="ECO:0000256" key="2">
    <source>
        <dbReference type="SAM" id="Coils"/>
    </source>
</evidence>